<sequence>MRGGTLYGDDGIPREQGDAFGCFRQCFGSTQDWPVWQVPPNGPVLE</sequence>
<reference evidence="1" key="1">
    <citation type="submission" date="2020-02" db="EMBL/GenBank/DDBJ databases">
        <authorList>
            <person name="Meier V. D."/>
        </authorList>
    </citation>
    <scope>NUCLEOTIDE SEQUENCE</scope>
    <source>
        <strain evidence="1">AVDCRST_MAG77</strain>
    </source>
</reference>
<accession>A0A6J4HGW4</accession>
<dbReference type="EMBL" id="CADCTC010000042">
    <property type="protein sequence ID" value="CAA9224363.1"/>
    <property type="molecule type" value="Genomic_DNA"/>
</dbReference>
<dbReference type="AlphaFoldDB" id="A0A6J4HGW4"/>
<gene>
    <name evidence="1" type="ORF">AVDCRST_MAG77-639</name>
</gene>
<evidence type="ECO:0000313" key="1">
    <source>
        <dbReference type="EMBL" id="CAA9224363.1"/>
    </source>
</evidence>
<name>A0A6J4HGW4_9CHLR</name>
<proteinExistence type="predicted"/>
<protein>
    <submittedName>
        <fullName evidence="1">Uncharacterized protein</fullName>
    </submittedName>
</protein>
<organism evidence="1">
    <name type="scientific">uncultured Chloroflexota bacterium</name>
    <dbReference type="NCBI Taxonomy" id="166587"/>
    <lineage>
        <taxon>Bacteria</taxon>
        <taxon>Bacillati</taxon>
        <taxon>Chloroflexota</taxon>
        <taxon>environmental samples</taxon>
    </lineage>
</organism>